<dbReference type="EMBL" id="JAGETX010000001">
    <property type="protein sequence ID" value="MBO3269220.1"/>
    <property type="molecule type" value="Genomic_DNA"/>
</dbReference>
<evidence type="ECO:0000313" key="2">
    <source>
        <dbReference type="EMBL" id="MBO3269220.1"/>
    </source>
</evidence>
<proteinExistence type="predicted"/>
<accession>A0ABS3T8W6</accession>
<feature type="signal peptide" evidence="1">
    <location>
        <begin position="1"/>
        <end position="22"/>
    </location>
</feature>
<dbReference type="InterPro" id="IPR046661">
    <property type="entry name" value="DUF6770"/>
</dbReference>
<reference evidence="2 3" key="1">
    <citation type="submission" date="2021-03" db="EMBL/GenBank/DDBJ databases">
        <authorList>
            <person name="Kim M.K."/>
        </authorList>
    </citation>
    <scope>NUCLEOTIDE SEQUENCE [LARGE SCALE GENOMIC DNA]</scope>
    <source>
        <strain evidence="2 3">BT507</strain>
    </source>
</reference>
<dbReference type="Pfam" id="PF20559">
    <property type="entry name" value="DUF6770"/>
    <property type="match status" value="1"/>
</dbReference>
<organism evidence="2 3">
    <name type="scientific">Hymenobacter defluvii</name>
    <dbReference type="NCBI Taxonomy" id="2054411"/>
    <lineage>
        <taxon>Bacteria</taxon>
        <taxon>Pseudomonadati</taxon>
        <taxon>Bacteroidota</taxon>
        <taxon>Cytophagia</taxon>
        <taxon>Cytophagales</taxon>
        <taxon>Hymenobacteraceae</taxon>
        <taxon>Hymenobacter</taxon>
    </lineage>
</organism>
<keyword evidence="1" id="KW-0732">Signal</keyword>
<comment type="caution">
    <text evidence="2">The sequence shown here is derived from an EMBL/GenBank/DDBJ whole genome shotgun (WGS) entry which is preliminary data.</text>
</comment>
<dbReference type="Proteomes" id="UP000670527">
    <property type="component" value="Unassembled WGS sequence"/>
</dbReference>
<dbReference type="RefSeq" id="WP_208305997.1">
    <property type="nucleotide sequence ID" value="NZ_JAGETX010000001.1"/>
</dbReference>
<name>A0ABS3T8W6_9BACT</name>
<keyword evidence="3" id="KW-1185">Reference proteome</keyword>
<protein>
    <recommendedName>
        <fullName evidence="4">WG repeat-containing protein</fullName>
    </recommendedName>
</protein>
<sequence length="522" mass="57993">MLCIKRAALTACFALATAATFAQTKTLDGIENMTRSALSPIYAGNEVKGYLMFGRGDKADRKTDNYVLDFYDQDLGKVSNITIQKPANRFTLLKNSFNGTAFAFYFCNLKDETVEIETYDTSLKKLGSKVIEDLSKVDKMIIQNQMKQGGETSSVSGKMDLFPVPGHGFVRNSYTGMAKGYALVMYDDNAKAKWRLASDEKSKLYEMVSLTEATDKYILGIMMRRDGMLSKQVSSSMIAINAATGKKVLDVPVETSKTEQLSLSSFTFDAEKREFVAVGEYYKLDDKPFVNKSQGFFIKRFSEAGKAVSTKNYGWQKEVMALMPAEAKASLEDNYVNYTQSIVKGANGKMYIVAEQFKIVGDGMGIALRAMGGKASVSKGKIGNMLVFELDPEAKLSKVKFYQKDPFNAILPPGSGLMSAGLLGHVIKSQGDFDYQFMQRNDANTQFNVVYINFDKEKGEDTKRVIGNIAFGDNGQYLEDKINMASAANYSYLYPAKPGYVMIADYYKKKNQLGMKLVKLNI</sequence>
<evidence type="ECO:0008006" key="4">
    <source>
        <dbReference type="Google" id="ProtNLM"/>
    </source>
</evidence>
<evidence type="ECO:0000256" key="1">
    <source>
        <dbReference type="SAM" id="SignalP"/>
    </source>
</evidence>
<evidence type="ECO:0000313" key="3">
    <source>
        <dbReference type="Proteomes" id="UP000670527"/>
    </source>
</evidence>
<feature type="chain" id="PRO_5047172298" description="WG repeat-containing protein" evidence="1">
    <location>
        <begin position="23"/>
        <end position="522"/>
    </location>
</feature>
<gene>
    <name evidence="2" type="ORF">J4D97_01050</name>
</gene>